<dbReference type="Gene3D" id="1.10.3730.10">
    <property type="entry name" value="ProC C-terminal domain-like"/>
    <property type="match status" value="1"/>
</dbReference>
<dbReference type="FunFam" id="3.40.50.720:FF:000190">
    <property type="entry name" value="Pyrroline-5-carboxylate reductase"/>
    <property type="match status" value="1"/>
</dbReference>
<comment type="subcellular location">
    <subcellularLocation>
        <location evidence="1 9">Cytoplasm</location>
    </subcellularLocation>
</comment>
<reference evidence="14 15" key="1">
    <citation type="submission" date="2019-08" db="EMBL/GenBank/DDBJ databases">
        <title>In-depth cultivation of the pig gut microbiome towards novel bacterial diversity and tailored functional studies.</title>
        <authorList>
            <person name="Wylensek D."/>
            <person name="Hitch T.C.A."/>
            <person name="Clavel T."/>
        </authorList>
    </citation>
    <scope>NUCLEOTIDE SEQUENCE [LARGE SCALE GENOMIC DNA]</scope>
    <source>
        <strain evidence="14 15">RF-744-FAT-4</strain>
    </source>
</reference>
<evidence type="ECO:0000256" key="4">
    <source>
        <dbReference type="ARBA" id="ARBA00022605"/>
    </source>
</evidence>
<evidence type="ECO:0000256" key="7">
    <source>
        <dbReference type="ARBA" id="ARBA00023002"/>
    </source>
</evidence>
<keyword evidence="15" id="KW-1185">Reference proteome</keyword>
<keyword evidence="3 9" id="KW-0963">Cytoplasm</keyword>
<evidence type="ECO:0000256" key="11">
    <source>
        <dbReference type="PIRSR" id="PIRSR000193-1"/>
    </source>
</evidence>
<dbReference type="InterPro" id="IPR000304">
    <property type="entry name" value="Pyrroline-COOH_reductase"/>
</dbReference>
<dbReference type="PANTHER" id="PTHR11645">
    <property type="entry name" value="PYRROLINE-5-CARBOXYLATE REDUCTASE"/>
    <property type="match status" value="1"/>
</dbReference>
<evidence type="ECO:0000256" key="10">
    <source>
        <dbReference type="NCBIfam" id="TIGR00112"/>
    </source>
</evidence>
<dbReference type="GO" id="GO:0004735">
    <property type="term" value="F:pyrroline-5-carboxylate reductase activity"/>
    <property type="evidence" value="ECO:0007669"/>
    <property type="project" value="UniProtKB-UniRule"/>
</dbReference>
<dbReference type="GO" id="GO:0055129">
    <property type="term" value="P:L-proline biosynthetic process"/>
    <property type="evidence" value="ECO:0007669"/>
    <property type="project" value="UniProtKB-UniRule"/>
</dbReference>
<proteinExistence type="inferred from homology"/>
<comment type="function">
    <text evidence="8 9">Catalyzes the reduction of 1-pyrroline-5-carboxylate (PCA) to L-proline.</text>
</comment>
<evidence type="ECO:0000256" key="6">
    <source>
        <dbReference type="ARBA" id="ARBA00022857"/>
    </source>
</evidence>
<evidence type="ECO:0000256" key="5">
    <source>
        <dbReference type="ARBA" id="ARBA00022650"/>
    </source>
</evidence>
<comment type="catalytic activity">
    <reaction evidence="9">
        <text>L-proline + NAD(+) = (S)-1-pyrroline-5-carboxylate + NADH + 2 H(+)</text>
        <dbReference type="Rhea" id="RHEA:14105"/>
        <dbReference type="ChEBI" id="CHEBI:15378"/>
        <dbReference type="ChEBI" id="CHEBI:17388"/>
        <dbReference type="ChEBI" id="CHEBI:57540"/>
        <dbReference type="ChEBI" id="CHEBI:57945"/>
        <dbReference type="ChEBI" id="CHEBI:60039"/>
        <dbReference type="EC" id="1.5.1.2"/>
    </reaction>
</comment>
<dbReference type="FunFam" id="1.10.3730.10:FF:000001">
    <property type="entry name" value="Pyrroline-5-carboxylate reductase"/>
    <property type="match status" value="1"/>
</dbReference>
<dbReference type="RefSeq" id="WP_328598774.1">
    <property type="nucleotide sequence ID" value="NZ_VUMO01000006.1"/>
</dbReference>
<dbReference type="InterPro" id="IPR008927">
    <property type="entry name" value="6-PGluconate_DH-like_C_sf"/>
</dbReference>
<evidence type="ECO:0000256" key="2">
    <source>
        <dbReference type="ARBA" id="ARBA00005525"/>
    </source>
</evidence>
<evidence type="ECO:0000256" key="3">
    <source>
        <dbReference type="ARBA" id="ARBA00022490"/>
    </source>
</evidence>
<organism evidence="14 15">
    <name type="scientific">Pseudoramibacter porci</name>
    <dbReference type="NCBI Taxonomy" id="2606631"/>
    <lineage>
        <taxon>Bacteria</taxon>
        <taxon>Bacillati</taxon>
        <taxon>Bacillota</taxon>
        <taxon>Clostridia</taxon>
        <taxon>Eubacteriales</taxon>
        <taxon>Eubacteriaceae</taxon>
        <taxon>Pseudoramibacter</taxon>
    </lineage>
</organism>
<keyword evidence="4 9" id="KW-0028">Amino-acid biosynthesis</keyword>
<dbReference type="Proteomes" id="UP000461754">
    <property type="component" value="Unassembled WGS sequence"/>
</dbReference>
<dbReference type="InterPro" id="IPR029036">
    <property type="entry name" value="P5CR_dimer"/>
</dbReference>
<sequence length="270" mass="28585">MNQPVGIIGAGNMASAIARGIINKKVVVPSSVRMFDPDSEKLTGLVNELNIIPETDNVSLVKNANIIILAVKPNIYPNIIKEIRDTVDSSKIIVTIAAGQKISAIEDLFGKTISLVRVMPNTPALVGEGMSALTPNQFISNENQNEVLTLFKCLGKAELIPEKLMDAVTGISGSSPAFVFMFIEAMADAGVQAGMPRQQAYTFAAQAVLGSAKMVLDSGQHPGALKDMVTSPSGTTIEGVLTLENKGFRGIVSQAVKDTIKKSIAMSKDN</sequence>
<dbReference type="SUPFAM" id="SSF51735">
    <property type="entry name" value="NAD(P)-binding Rossmann-fold domains"/>
    <property type="match status" value="1"/>
</dbReference>
<feature type="domain" description="Pyrroline-5-carboxylate reductase dimerisation" evidence="13">
    <location>
        <begin position="162"/>
        <end position="264"/>
    </location>
</feature>
<protein>
    <recommendedName>
        <fullName evidence="9 10">Pyrroline-5-carboxylate reductase</fullName>
        <shortName evidence="9">P5C reductase</shortName>
        <shortName evidence="9">P5CR</shortName>
        <ecNumber evidence="9 10">1.5.1.2</ecNumber>
    </recommendedName>
    <alternativeName>
        <fullName evidence="9">PCA reductase</fullName>
    </alternativeName>
</protein>
<feature type="binding site" evidence="11">
    <location>
        <begin position="8"/>
        <end position="13"/>
    </location>
    <ligand>
        <name>NADP(+)</name>
        <dbReference type="ChEBI" id="CHEBI:58349"/>
    </ligand>
</feature>
<keyword evidence="6 9" id="KW-0521">NADP</keyword>
<name>A0A7X2NFW5_9FIRM</name>
<evidence type="ECO:0000256" key="8">
    <source>
        <dbReference type="ARBA" id="ARBA00058118"/>
    </source>
</evidence>
<dbReference type="AlphaFoldDB" id="A0A7X2NFW5"/>
<comment type="pathway">
    <text evidence="9">Amino-acid biosynthesis; L-proline biosynthesis; L-proline from L-glutamate 5-semialdehyde: step 1/1.</text>
</comment>
<keyword evidence="7 9" id="KW-0560">Oxidoreductase</keyword>
<evidence type="ECO:0000256" key="1">
    <source>
        <dbReference type="ARBA" id="ARBA00004496"/>
    </source>
</evidence>
<evidence type="ECO:0000259" key="13">
    <source>
        <dbReference type="Pfam" id="PF14748"/>
    </source>
</evidence>
<dbReference type="Pfam" id="PF14748">
    <property type="entry name" value="P5CR_dimer"/>
    <property type="match status" value="1"/>
</dbReference>
<comment type="caution">
    <text evidence="14">The sequence shown here is derived from an EMBL/GenBank/DDBJ whole genome shotgun (WGS) entry which is preliminary data.</text>
</comment>
<dbReference type="InterPro" id="IPR036291">
    <property type="entry name" value="NAD(P)-bd_dom_sf"/>
</dbReference>
<gene>
    <name evidence="9 14" type="primary">proC</name>
    <name evidence="14" type="ORF">FYJ52_05605</name>
</gene>
<dbReference type="GO" id="GO:0005737">
    <property type="term" value="C:cytoplasm"/>
    <property type="evidence" value="ECO:0007669"/>
    <property type="project" value="UniProtKB-SubCell"/>
</dbReference>
<evidence type="ECO:0000256" key="9">
    <source>
        <dbReference type="HAMAP-Rule" id="MF_01925"/>
    </source>
</evidence>
<comment type="similarity">
    <text evidence="2 9">Belongs to the pyrroline-5-carboxylate reductase family.</text>
</comment>
<dbReference type="Pfam" id="PF03807">
    <property type="entry name" value="F420_oxidored"/>
    <property type="match status" value="1"/>
</dbReference>
<keyword evidence="5 9" id="KW-0641">Proline biosynthesis</keyword>
<dbReference type="Gene3D" id="3.40.50.720">
    <property type="entry name" value="NAD(P)-binding Rossmann-like Domain"/>
    <property type="match status" value="1"/>
</dbReference>
<evidence type="ECO:0000259" key="12">
    <source>
        <dbReference type="Pfam" id="PF03807"/>
    </source>
</evidence>
<evidence type="ECO:0000313" key="15">
    <source>
        <dbReference type="Proteomes" id="UP000461754"/>
    </source>
</evidence>
<dbReference type="HAMAP" id="MF_01925">
    <property type="entry name" value="P5C_reductase"/>
    <property type="match status" value="1"/>
</dbReference>
<dbReference type="SUPFAM" id="SSF48179">
    <property type="entry name" value="6-phosphogluconate dehydrogenase C-terminal domain-like"/>
    <property type="match status" value="1"/>
</dbReference>
<dbReference type="NCBIfam" id="TIGR00112">
    <property type="entry name" value="proC"/>
    <property type="match status" value="1"/>
</dbReference>
<accession>A0A7X2NFW5</accession>
<dbReference type="EC" id="1.5.1.2" evidence="9 10"/>
<feature type="domain" description="Pyrroline-5-carboxylate reductase catalytic N-terminal" evidence="12">
    <location>
        <begin position="5"/>
        <end position="99"/>
    </location>
</feature>
<evidence type="ECO:0000313" key="14">
    <source>
        <dbReference type="EMBL" id="MSS19876.1"/>
    </source>
</evidence>
<dbReference type="PANTHER" id="PTHR11645:SF0">
    <property type="entry name" value="PYRROLINE-5-CARBOXYLATE REDUCTASE 3"/>
    <property type="match status" value="1"/>
</dbReference>
<feature type="binding site" evidence="11">
    <location>
        <position position="57"/>
    </location>
    <ligand>
        <name>NADPH</name>
        <dbReference type="ChEBI" id="CHEBI:57783"/>
    </ligand>
</feature>
<comment type="catalytic activity">
    <reaction evidence="9">
        <text>L-proline + NADP(+) = (S)-1-pyrroline-5-carboxylate + NADPH + 2 H(+)</text>
        <dbReference type="Rhea" id="RHEA:14109"/>
        <dbReference type="ChEBI" id="CHEBI:15378"/>
        <dbReference type="ChEBI" id="CHEBI:17388"/>
        <dbReference type="ChEBI" id="CHEBI:57783"/>
        <dbReference type="ChEBI" id="CHEBI:58349"/>
        <dbReference type="ChEBI" id="CHEBI:60039"/>
        <dbReference type="EC" id="1.5.1.2"/>
    </reaction>
</comment>
<feature type="binding site" evidence="11">
    <location>
        <begin position="70"/>
        <end position="73"/>
    </location>
    <ligand>
        <name>NADP(+)</name>
        <dbReference type="ChEBI" id="CHEBI:58349"/>
    </ligand>
</feature>
<dbReference type="UniPathway" id="UPA00098">
    <property type="reaction ID" value="UER00361"/>
</dbReference>
<dbReference type="InterPro" id="IPR028939">
    <property type="entry name" value="P5C_Rdtase_cat_N"/>
</dbReference>
<dbReference type="PIRSF" id="PIRSF000193">
    <property type="entry name" value="Pyrrol-5-carb_rd"/>
    <property type="match status" value="1"/>
</dbReference>
<dbReference type="EMBL" id="VUMO01000006">
    <property type="protein sequence ID" value="MSS19876.1"/>
    <property type="molecule type" value="Genomic_DNA"/>
</dbReference>